<evidence type="ECO:0000256" key="1">
    <source>
        <dbReference type="ARBA" id="ARBA00007150"/>
    </source>
</evidence>
<accession>A0A931N0Z3</accession>
<dbReference type="EMBL" id="JADZLT010000054">
    <property type="protein sequence ID" value="MBH0239291.1"/>
    <property type="molecule type" value="Genomic_DNA"/>
</dbReference>
<dbReference type="Pfam" id="PF01790">
    <property type="entry name" value="LGT"/>
    <property type="match status" value="1"/>
</dbReference>
<reference evidence="8" key="1">
    <citation type="submission" date="2020-12" db="EMBL/GenBank/DDBJ databases">
        <title>Methylobrevis albus sp. nov., isolated from fresh water lack sediment.</title>
        <authorList>
            <person name="Zou Q."/>
        </authorList>
    </citation>
    <scope>NUCLEOTIDE SEQUENCE</scope>
    <source>
        <strain evidence="8">L22</strain>
    </source>
</reference>
<gene>
    <name evidence="7" type="primary">lgt</name>
    <name evidence="8" type="ORF">I5731_15820</name>
</gene>
<evidence type="ECO:0000256" key="5">
    <source>
        <dbReference type="ARBA" id="ARBA00022989"/>
    </source>
</evidence>
<comment type="pathway">
    <text evidence="7">Protein modification; lipoprotein biosynthesis (diacylglyceryl transfer).</text>
</comment>
<comment type="catalytic activity">
    <reaction evidence="7">
        <text>L-cysteinyl-[prolipoprotein] + a 1,2-diacyl-sn-glycero-3-phospho-(1'-sn-glycerol) = an S-1,2-diacyl-sn-glyceryl-L-cysteinyl-[prolipoprotein] + sn-glycerol 1-phosphate + H(+)</text>
        <dbReference type="Rhea" id="RHEA:56712"/>
        <dbReference type="Rhea" id="RHEA-COMP:14679"/>
        <dbReference type="Rhea" id="RHEA-COMP:14680"/>
        <dbReference type="ChEBI" id="CHEBI:15378"/>
        <dbReference type="ChEBI" id="CHEBI:29950"/>
        <dbReference type="ChEBI" id="CHEBI:57685"/>
        <dbReference type="ChEBI" id="CHEBI:64716"/>
        <dbReference type="ChEBI" id="CHEBI:140658"/>
        <dbReference type="EC" id="2.5.1.145"/>
    </reaction>
</comment>
<feature type="transmembrane region" description="Helical" evidence="7">
    <location>
        <begin position="66"/>
        <end position="86"/>
    </location>
</feature>
<dbReference type="HAMAP" id="MF_01147">
    <property type="entry name" value="Lgt"/>
    <property type="match status" value="1"/>
</dbReference>
<keyword evidence="5 7" id="KW-1133">Transmembrane helix</keyword>
<dbReference type="PROSITE" id="PS01311">
    <property type="entry name" value="LGT"/>
    <property type="match status" value="1"/>
</dbReference>
<evidence type="ECO:0000256" key="4">
    <source>
        <dbReference type="ARBA" id="ARBA00022692"/>
    </source>
</evidence>
<keyword evidence="3 7" id="KW-0808">Transferase</keyword>
<feature type="transmembrane region" description="Helical" evidence="7">
    <location>
        <begin position="24"/>
        <end position="42"/>
    </location>
</feature>
<comment type="subcellular location">
    <subcellularLocation>
        <location evidence="7">Cell membrane</location>
        <topology evidence="7">Multi-pass membrane protein</topology>
    </subcellularLocation>
</comment>
<dbReference type="RefSeq" id="WP_197312380.1">
    <property type="nucleotide sequence ID" value="NZ_JADZLT010000054.1"/>
</dbReference>
<evidence type="ECO:0000256" key="2">
    <source>
        <dbReference type="ARBA" id="ARBA00022475"/>
    </source>
</evidence>
<dbReference type="GO" id="GO:0005886">
    <property type="term" value="C:plasma membrane"/>
    <property type="evidence" value="ECO:0007669"/>
    <property type="project" value="UniProtKB-SubCell"/>
</dbReference>
<protein>
    <recommendedName>
        <fullName evidence="7">Phosphatidylglycerol--prolipoprotein diacylglyceryl transferase</fullName>
        <ecNumber evidence="7">2.5.1.145</ecNumber>
    </recommendedName>
</protein>
<dbReference type="GO" id="GO:0008961">
    <property type="term" value="F:phosphatidylglycerol-prolipoprotein diacylglyceryl transferase activity"/>
    <property type="evidence" value="ECO:0007669"/>
    <property type="project" value="UniProtKB-UniRule"/>
</dbReference>
<dbReference type="NCBIfam" id="TIGR00544">
    <property type="entry name" value="lgt"/>
    <property type="match status" value="1"/>
</dbReference>
<feature type="transmembrane region" description="Helical" evidence="7">
    <location>
        <begin position="241"/>
        <end position="266"/>
    </location>
</feature>
<dbReference type="PANTHER" id="PTHR30589">
    <property type="entry name" value="PROLIPOPROTEIN DIACYLGLYCERYL TRANSFERASE"/>
    <property type="match status" value="1"/>
</dbReference>
<dbReference type="GO" id="GO:0042158">
    <property type="term" value="P:lipoprotein biosynthetic process"/>
    <property type="evidence" value="ECO:0007669"/>
    <property type="project" value="UniProtKB-UniRule"/>
</dbReference>
<feature type="transmembrane region" description="Helical" evidence="7">
    <location>
        <begin position="209"/>
        <end position="229"/>
    </location>
</feature>
<dbReference type="PANTHER" id="PTHR30589:SF0">
    <property type="entry name" value="PHOSPHATIDYLGLYCEROL--PROLIPOPROTEIN DIACYLGLYCERYL TRANSFERASE"/>
    <property type="match status" value="1"/>
</dbReference>
<keyword evidence="4 7" id="KW-0812">Transmembrane</keyword>
<name>A0A931N0Z3_9HYPH</name>
<comment type="caution">
    <text evidence="8">The sequence shown here is derived from an EMBL/GenBank/DDBJ whole genome shotgun (WGS) entry which is preliminary data.</text>
</comment>
<evidence type="ECO:0000256" key="7">
    <source>
        <dbReference type="HAMAP-Rule" id="MF_01147"/>
    </source>
</evidence>
<dbReference type="InterPro" id="IPR001640">
    <property type="entry name" value="Lgt"/>
</dbReference>
<comment type="similarity">
    <text evidence="1 7">Belongs to the Lgt family.</text>
</comment>
<sequence>MPPLLALPFPAIDPILIEFGPFAIRWYALAYITGLLFGWWYLRRLVETDRLWAGLPRPTALDIDDLLVWITLGIVLGGRVGYVLFYNFDSYADDPLSILKVWQGGMAFHGGLAGAAVAMALFARRRGLRIRTLFDLAAAAVPLGLGLGRVANFINGELFGRPSDVPWAVMFPAGDFIPRHPSQLYEAALEGVLLLAVLSVVVWRHRGLARPGLVTGLFGIGYGLSRIVVEFFRMPDPQLGYLAGGFVTMGMVLSLPLVIAGIAFVLAAPPRPPAITAGTDPRTAP</sequence>
<feature type="binding site" evidence="7">
    <location>
        <position position="149"/>
    </location>
    <ligand>
        <name>a 1,2-diacyl-sn-glycero-3-phospho-(1'-sn-glycerol)</name>
        <dbReference type="ChEBI" id="CHEBI:64716"/>
    </ligand>
</feature>
<dbReference type="Proteomes" id="UP000631694">
    <property type="component" value="Unassembled WGS sequence"/>
</dbReference>
<dbReference type="AlphaFoldDB" id="A0A931N0Z3"/>
<keyword evidence="2 7" id="KW-1003">Cell membrane</keyword>
<evidence type="ECO:0000256" key="6">
    <source>
        <dbReference type="ARBA" id="ARBA00023136"/>
    </source>
</evidence>
<proteinExistence type="inferred from homology"/>
<evidence type="ECO:0000313" key="8">
    <source>
        <dbReference type="EMBL" id="MBH0239291.1"/>
    </source>
</evidence>
<evidence type="ECO:0000256" key="3">
    <source>
        <dbReference type="ARBA" id="ARBA00022679"/>
    </source>
</evidence>
<dbReference type="EC" id="2.5.1.145" evidence="7"/>
<organism evidence="8 9">
    <name type="scientific">Methylobrevis albus</name>
    <dbReference type="NCBI Taxonomy" id="2793297"/>
    <lineage>
        <taxon>Bacteria</taxon>
        <taxon>Pseudomonadati</taxon>
        <taxon>Pseudomonadota</taxon>
        <taxon>Alphaproteobacteria</taxon>
        <taxon>Hyphomicrobiales</taxon>
        <taxon>Pleomorphomonadaceae</taxon>
        <taxon>Methylobrevis</taxon>
    </lineage>
</organism>
<comment type="function">
    <text evidence="7">Catalyzes the transfer of the diacylglyceryl group from phosphatidylglycerol to the sulfhydryl group of the N-terminal cysteine of a prolipoprotein, the first step in the formation of mature lipoproteins.</text>
</comment>
<feature type="transmembrane region" description="Helical" evidence="7">
    <location>
        <begin position="106"/>
        <end position="123"/>
    </location>
</feature>
<keyword evidence="9" id="KW-1185">Reference proteome</keyword>
<evidence type="ECO:0000313" key="9">
    <source>
        <dbReference type="Proteomes" id="UP000631694"/>
    </source>
</evidence>
<keyword evidence="6 7" id="KW-0472">Membrane</keyword>